<evidence type="ECO:0000313" key="3">
    <source>
        <dbReference type="EMBL" id="KAJ8939475.1"/>
    </source>
</evidence>
<dbReference type="PANTHER" id="PTHR19303:SF71">
    <property type="entry name" value="ZINC FINGER PHD-TYPE DOMAIN-CONTAINING PROTEIN"/>
    <property type="match status" value="1"/>
</dbReference>
<feature type="region of interest" description="Disordered" evidence="1">
    <location>
        <begin position="162"/>
        <end position="286"/>
    </location>
</feature>
<evidence type="ECO:0000313" key="4">
    <source>
        <dbReference type="Proteomes" id="UP001162162"/>
    </source>
</evidence>
<dbReference type="EMBL" id="JAPWTK010000485">
    <property type="protein sequence ID" value="KAJ8939475.1"/>
    <property type="molecule type" value="Genomic_DNA"/>
</dbReference>
<feature type="compositionally biased region" description="Low complexity" evidence="1">
    <location>
        <begin position="171"/>
        <end position="183"/>
    </location>
</feature>
<dbReference type="Gene3D" id="3.30.420.10">
    <property type="entry name" value="Ribonuclease H-like superfamily/Ribonuclease H"/>
    <property type="match status" value="1"/>
</dbReference>
<dbReference type="InterPro" id="IPR050863">
    <property type="entry name" value="CenT-Element_Derived"/>
</dbReference>
<proteinExistence type="predicted"/>
<reference evidence="3" key="1">
    <citation type="journal article" date="2023" name="Insect Mol. Biol.">
        <title>Genome sequencing provides insights into the evolution of gene families encoding plant cell wall-degrading enzymes in longhorned beetles.</title>
        <authorList>
            <person name="Shin N.R."/>
            <person name="Okamura Y."/>
            <person name="Kirsch R."/>
            <person name="Pauchet Y."/>
        </authorList>
    </citation>
    <scope>NUCLEOTIDE SEQUENCE</scope>
    <source>
        <strain evidence="3">AMC_N1</strain>
    </source>
</reference>
<evidence type="ECO:0000256" key="1">
    <source>
        <dbReference type="SAM" id="MobiDB-lite"/>
    </source>
</evidence>
<dbReference type="InterPro" id="IPR004875">
    <property type="entry name" value="DDE_SF_endonuclease_dom"/>
</dbReference>
<accession>A0AAV8XKX0</accession>
<feature type="compositionally biased region" description="Basic residues" evidence="1">
    <location>
        <begin position="208"/>
        <end position="221"/>
    </location>
</feature>
<dbReference type="PANTHER" id="PTHR19303">
    <property type="entry name" value="TRANSPOSON"/>
    <property type="match status" value="1"/>
</dbReference>
<name>A0AAV8XKX0_9CUCU</name>
<dbReference type="Pfam" id="PF03184">
    <property type="entry name" value="DDE_1"/>
    <property type="match status" value="1"/>
</dbReference>
<dbReference type="GO" id="GO:0005634">
    <property type="term" value="C:nucleus"/>
    <property type="evidence" value="ECO:0007669"/>
    <property type="project" value="TreeGrafter"/>
</dbReference>
<feature type="compositionally biased region" description="Polar residues" evidence="1">
    <location>
        <begin position="261"/>
        <end position="273"/>
    </location>
</feature>
<dbReference type="GO" id="GO:0003677">
    <property type="term" value="F:DNA binding"/>
    <property type="evidence" value="ECO:0007669"/>
    <property type="project" value="TreeGrafter"/>
</dbReference>
<comment type="caution">
    <text evidence="3">The sequence shown here is derived from an EMBL/GenBank/DDBJ whole genome shotgun (WGS) entry which is preliminary data.</text>
</comment>
<dbReference type="Proteomes" id="UP001162162">
    <property type="component" value="Unassembled WGS sequence"/>
</dbReference>
<feature type="domain" description="DDE-1" evidence="2">
    <location>
        <begin position="13"/>
        <end position="124"/>
    </location>
</feature>
<sequence length="386" mass="43639">MLKGAPIGTKGMANPSGWMTEEIFVESLKHFVNHVQPTVDKKALIIMDNHATHVNLQVVDFARKNHIIILTLPPHCSHRMQPLDVAVYGPFKSRYKQAMNNWLTGNPGKPVTIYEVAEFVNPAFSESFTISNICKSFEKTGIYPFNSNIFTDDDFLPSMDLTQSDNILDQPSTSSDLNSPSTSGIVNKNITKEGREELGIVSPEMHPHEKKNKTCGRKKGKCSVITDTPEKDELMKAEVDRKRGKKRDVKNKKNSKTAKKQCTSDSDSDTQISLHDESPPPPPRDLEEYLTQLEQEHGSENEEDKENCKKDDNSTCTICDGKYRLSKEEFIQCRICNKWAHESCGCRWHTVCAIGYFREKPMSHGVCHCMHYYALLSIESAFDGDC</sequence>
<protein>
    <recommendedName>
        <fullName evidence="2">DDE-1 domain-containing protein</fullName>
    </recommendedName>
</protein>
<keyword evidence="4" id="KW-1185">Reference proteome</keyword>
<dbReference type="AlphaFoldDB" id="A0AAV8XKX0"/>
<gene>
    <name evidence="3" type="ORF">NQ318_022529</name>
</gene>
<organism evidence="3 4">
    <name type="scientific">Aromia moschata</name>
    <dbReference type="NCBI Taxonomy" id="1265417"/>
    <lineage>
        <taxon>Eukaryota</taxon>
        <taxon>Metazoa</taxon>
        <taxon>Ecdysozoa</taxon>
        <taxon>Arthropoda</taxon>
        <taxon>Hexapoda</taxon>
        <taxon>Insecta</taxon>
        <taxon>Pterygota</taxon>
        <taxon>Neoptera</taxon>
        <taxon>Endopterygota</taxon>
        <taxon>Coleoptera</taxon>
        <taxon>Polyphaga</taxon>
        <taxon>Cucujiformia</taxon>
        <taxon>Chrysomeloidea</taxon>
        <taxon>Cerambycidae</taxon>
        <taxon>Cerambycinae</taxon>
        <taxon>Callichromatini</taxon>
        <taxon>Aromia</taxon>
    </lineage>
</organism>
<evidence type="ECO:0000259" key="2">
    <source>
        <dbReference type="Pfam" id="PF03184"/>
    </source>
</evidence>
<dbReference type="InterPro" id="IPR036397">
    <property type="entry name" value="RNaseH_sf"/>
</dbReference>
<feature type="compositionally biased region" description="Basic and acidic residues" evidence="1">
    <location>
        <begin position="228"/>
        <end position="241"/>
    </location>
</feature>
<feature type="compositionally biased region" description="Basic residues" evidence="1">
    <location>
        <begin position="242"/>
        <end position="259"/>
    </location>
</feature>